<evidence type="ECO:0000313" key="5">
    <source>
        <dbReference type="EMBL" id="CAD7229637.1"/>
    </source>
</evidence>
<dbReference type="SUPFAM" id="SSF51197">
    <property type="entry name" value="Clavaminate synthase-like"/>
    <property type="match status" value="1"/>
</dbReference>
<dbReference type="InterPro" id="IPR003819">
    <property type="entry name" value="TauD/TfdA-like"/>
</dbReference>
<dbReference type="Gene3D" id="2.30.39.10">
    <property type="entry name" value="Alpha-1-antitrypsin, domain 1"/>
    <property type="match status" value="1"/>
</dbReference>
<protein>
    <submittedName>
        <fullName evidence="5">Uncharacterized protein</fullName>
    </submittedName>
</protein>
<dbReference type="InterPro" id="IPR042185">
    <property type="entry name" value="Serpin_sf_2"/>
</dbReference>
<dbReference type="GO" id="GO:0004867">
    <property type="term" value="F:serine-type endopeptidase inhibitor activity"/>
    <property type="evidence" value="ECO:0007669"/>
    <property type="project" value="UniProtKB-KW"/>
</dbReference>
<dbReference type="Pfam" id="PF00079">
    <property type="entry name" value="Serpin"/>
    <property type="match status" value="1"/>
</dbReference>
<dbReference type="Gene3D" id="3.30.497.10">
    <property type="entry name" value="Antithrombin, subunit I, domain 2"/>
    <property type="match status" value="1"/>
</dbReference>
<gene>
    <name evidence="5" type="ORF">CTOB1V02_LOCUS7506</name>
</gene>
<keyword evidence="1" id="KW-0646">Protease inhibitor</keyword>
<reference evidence="5" key="1">
    <citation type="submission" date="2020-11" db="EMBL/GenBank/DDBJ databases">
        <authorList>
            <person name="Tran Van P."/>
        </authorList>
    </citation>
    <scope>NUCLEOTIDE SEQUENCE</scope>
</reference>
<dbReference type="Pfam" id="PF02668">
    <property type="entry name" value="TauD"/>
    <property type="match status" value="2"/>
</dbReference>
<dbReference type="GO" id="GO:0016491">
    <property type="term" value="F:oxidoreductase activity"/>
    <property type="evidence" value="ECO:0007669"/>
    <property type="project" value="UniProtKB-KW"/>
</dbReference>
<dbReference type="SMART" id="SM00093">
    <property type="entry name" value="SERPIN"/>
    <property type="match status" value="1"/>
</dbReference>
<dbReference type="SUPFAM" id="SSF56574">
    <property type="entry name" value="Serpins"/>
    <property type="match status" value="1"/>
</dbReference>
<dbReference type="OrthoDB" id="9518664at2759"/>
<dbReference type="AlphaFoldDB" id="A0A7R8WIM4"/>
<dbReference type="InterPro" id="IPR042178">
    <property type="entry name" value="Serpin_sf_1"/>
</dbReference>
<keyword evidence="3" id="KW-0560">Oxidoreductase</keyword>
<evidence type="ECO:0000256" key="3">
    <source>
        <dbReference type="ARBA" id="ARBA00023002"/>
    </source>
</evidence>
<sequence>MRWLRRILGALGVPLMALIAITSIVSASNVQQLSRAHFEFALDVYKALAASSESLPGERDAPSNILFSPFSLATVLSMLFLGAGSSSQTAIQLRKTLHYREISYATVHRAFRSVIENFQDPYYGESVSSFNALFQQEGFNVSDYYVRALQEFYHSELRVADFRSDAAGTRDDINSWVLKATKGRIQDLIPGPIPPETMMVLVNALSFQGDWLFPFDRRNTFDQGLFFLSPNERVEVPMMIGRFKVPLGYSPDLECRVLELPFREKRMSMFIFLPDDMETGLSRLEANLTTDVIKALFSTLKDEVVNIRLPRINFQEEIDARSALENLGLKDIFDPYRADFSGMVNRKGTQSVHIDQIYHKASIEMDEEGARGGAASALSVQRLGKFGEKYFEVDHPFILLVWDYYSGMALFLGRVANPIAASRASRQHFVSPQRLALIPKPWKYFPVSSSNICNATRFVHSVSETLPEKDIARPKIGSSCIADVKIDPVNPRRLQVTFSNGACSEYPTVWMSCWKAKYEAIDSFLDPVHGGTLPCLNCRVREFYNAGEAISPAPEQLLLDAGQALQVEWKDGHISIFDSDWLDVRMFQKDRQQERTAPRFGFTEVLDSEQALYDCLMQLELYGLSFIRDVPTKTGQLRRFAERIGFIRRTHYGEVFDVQAKPDPSNVAYTSGKLQLHLDLPYYHYKPGVSVTEDSKARTNSEGNIIRINFSQPQRSTFFPGPPNEAEKWYQAMLEFHDILHRPQNLIETKFPPGTIMMFDNVRVMHGRKAVEAGVSRHLEGCYVDWDEILSMRRVLQHISSSKDQNVSH</sequence>
<dbReference type="InterPro" id="IPR036186">
    <property type="entry name" value="Serpin_sf"/>
</dbReference>
<dbReference type="EMBL" id="OB662188">
    <property type="protein sequence ID" value="CAD7229637.1"/>
    <property type="molecule type" value="Genomic_DNA"/>
</dbReference>
<dbReference type="Gene3D" id="3.60.130.10">
    <property type="entry name" value="Clavaminate synthase-like"/>
    <property type="match status" value="2"/>
</dbReference>
<dbReference type="PANTHER" id="PTHR11461:SF342">
    <property type="entry name" value="SERINE PROTEASE INHIBITOR 28DC"/>
    <property type="match status" value="1"/>
</dbReference>
<evidence type="ECO:0000256" key="2">
    <source>
        <dbReference type="ARBA" id="ARBA00022900"/>
    </source>
</evidence>
<proteinExistence type="inferred from homology"/>
<accession>A0A7R8WIM4</accession>
<dbReference type="GO" id="GO:0005615">
    <property type="term" value="C:extracellular space"/>
    <property type="evidence" value="ECO:0007669"/>
    <property type="project" value="InterPro"/>
</dbReference>
<dbReference type="InterPro" id="IPR042098">
    <property type="entry name" value="TauD-like_sf"/>
</dbReference>
<organism evidence="5">
    <name type="scientific">Cyprideis torosa</name>
    <dbReference type="NCBI Taxonomy" id="163714"/>
    <lineage>
        <taxon>Eukaryota</taxon>
        <taxon>Metazoa</taxon>
        <taxon>Ecdysozoa</taxon>
        <taxon>Arthropoda</taxon>
        <taxon>Crustacea</taxon>
        <taxon>Oligostraca</taxon>
        <taxon>Ostracoda</taxon>
        <taxon>Podocopa</taxon>
        <taxon>Podocopida</taxon>
        <taxon>Cytherocopina</taxon>
        <taxon>Cytheroidea</taxon>
        <taxon>Cytherideidae</taxon>
        <taxon>Cyprideis</taxon>
    </lineage>
</organism>
<name>A0A7R8WIM4_9CRUS</name>
<comment type="similarity">
    <text evidence="4">Belongs to the serpin family.</text>
</comment>
<dbReference type="InterPro" id="IPR023795">
    <property type="entry name" value="Serpin_CS"/>
</dbReference>
<dbReference type="InterPro" id="IPR000215">
    <property type="entry name" value="Serpin_fam"/>
</dbReference>
<evidence type="ECO:0000256" key="4">
    <source>
        <dbReference type="RuleBase" id="RU000411"/>
    </source>
</evidence>
<evidence type="ECO:0000256" key="1">
    <source>
        <dbReference type="ARBA" id="ARBA00022690"/>
    </source>
</evidence>
<keyword evidence="2" id="KW-0722">Serine protease inhibitor</keyword>
<dbReference type="PROSITE" id="PS00284">
    <property type="entry name" value="SERPIN"/>
    <property type="match status" value="1"/>
</dbReference>
<dbReference type="PANTHER" id="PTHR11461">
    <property type="entry name" value="SERINE PROTEASE INHIBITOR, SERPIN"/>
    <property type="match status" value="1"/>
</dbReference>
<dbReference type="CDD" id="cd00172">
    <property type="entry name" value="serpin"/>
    <property type="match status" value="1"/>
</dbReference>
<dbReference type="InterPro" id="IPR023796">
    <property type="entry name" value="Serpin_dom"/>
</dbReference>